<sequence length="361" mass="38721">MTKLSDESSPEDILAAGTVLWRPGEGGLELALVHRPKYDDWTFPKGKLDPGETPIVAALRETEEETGFRAVLGRGLGRVTYSLPGSGASEATGDSGSWASEATGDSGSWASEATGDSGSGASEATGDSGSGASEATGDVLYPRKQVDYWTARCESGDFVANDEVDALRWVSPDTAFDELTYSMDHTVLRRFLELPIDTRTVLVVRHAKAGSRRDYDGDDRARPLEEKGRRQAAALVPQLSAFGADTLFSADRARCTQTIEPLAHLLGVDIALEPSLSEEDYTADPALARKRIADVIESGTVPVLCSQGGVIPNLLQWWSEESGFDLPEGRTRKASTWILSFHCGRLVAAEYLDTPLAPGQA</sequence>
<comment type="similarity">
    <text evidence="1 3">Belongs to the Nudix hydrolase family.</text>
</comment>
<accession>A0ABU7L841</accession>
<dbReference type="SMART" id="SM00855">
    <property type="entry name" value="PGAM"/>
    <property type="match status" value="1"/>
</dbReference>
<evidence type="ECO:0000256" key="1">
    <source>
        <dbReference type="ARBA" id="ARBA00005582"/>
    </source>
</evidence>
<dbReference type="Pfam" id="PF00293">
    <property type="entry name" value="NUDIX"/>
    <property type="match status" value="1"/>
</dbReference>
<dbReference type="InterPro" id="IPR029033">
    <property type="entry name" value="His_PPase_superfam"/>
</dbReference>
<proteinExistence type="inferred from homology"/>
<feature type="compositionally biased region" description="Polar residues" evidence="4">
    <location>
        <begin position="92"/>
        <end position="133"/>
    </location>
</feature>
<dbReference type="PROSITE" id="PS00893">
    <property type="entry name" value="NUDIX_BOX"/>
    <property type="match status" value="1"/>
</dbReference>
<dbReference type="SUPFAM" id="SSF55811">
    <property type="entry name" value="Nudix"/>
    <property type="match status" value="1"/>
</dbReference>
<dbReference type="InterPro" id="IPR000086">
    <property type="entry name" value="NUDIX_hydrolase_dom"/>
</dbReference>
<evidence type="ECO:0000313" key="7">
    <source>
        <dbReference type="Proteomes" id="UP001336020"/>
    </source>
</evidence>
<dbReference type="PANTHER" id="PTHR21340:SF0">
    <property type="entry name" value="BIS(5'-NUCLEOSYL)-TETRAPHOSPHATASE [ASYMMETRICAL]"/>
    <property type="match status" value="1"/>
</dbReference>
<dbReference type="PROSITE" id="PS51462">
    <property type="entry name" value="NUDIX"/>
    <property type="match status" value="1"/>
</dbReference>
<evidence type="ECO:0000313" key="6">
    <source>
        <dbReference type="EMBL" id="MEE2057711.1"/>
    </source>
</evidence>
<dbReference type="Gene3D" id="3.40.50.1240">
    <property type="entry name" value="Phosphoglycerate mutase-like"/>
    <property type="match status" value="1"/>
</dbReference>
<dbReference type="Proteomes" id="UP001336020">
    <property type="component" value="Unassembled WGS sequence"/>
</dbReference>
<evidence type="ECO:0000259" key="5">
    <source>
        <dbReference type="PROSITE" id="PS51462"/>
    </source>
</evidence>
<reference evidence="6 7" key="1">
    <citation type="submission" date="2023-07" db="EMBL/GenBank/DDBJ databases">
        <authorList>
            <person name="Girao M."/>
            <person name="Carvalho M.F."/>
        </authorList>
    </citation>
    <scope>NUCLEOTIDE SEQUENCE [LARGE SCALE GENOMIC DNA]</scope>
    <source>
        <strain evidence="6 7">YIM65754</strain>
    </source>
</reference>
<keyword evidence="2 3" id="KW-0378">Hydrolase</keyword>
<dbReference type="InterPro" id="IPR020476">
    <property type="entry name" value="Nudix_hydrolase"/>
</dbReference>
<dbReference type="InterPro" id="IPR020084">
    <property type="entry name" value="NUDIX_hydrolase_CS"/>
</dbReference>
<dbReference type="SUPFAM" id="SSF53254">
    <property type="entry name" value="Phosphoglycerate mutase-like"/>
    <property type="match status" value="1"/>
</dbReference>
<dbReference type="RefSeq" id="WP_330132944.1">
    <property type="nucleotide sequence ID" value="NZ_JAUTXY010000003.1"/>
</dbReference>
<feature type="region of interest" description="Disordered" evidence="4">
    <location>
        <begin position="86"/>
        <end position="137"/>
    </location>
</feature>
<dbReference type="PRINTS" id="PR00502">
    <property type="entry name" value="NUDIXFAMILY"/>
</dbReference>
<dbReference type="InterPro" id="IPR013078">
    <property type="entry name" value="His_Pase_superF_clade-1"/>
</dbReference>
<dbReference type="Gene3D" id="3.90.79.10">
    <property type="entry name" value="Nucleoside Triphosphate Pyrophosphohydrolase"/>
    <property type="match status" value="1"/>
</dbReference>
<dbReference type="Pfam" id="PF00300">
    <property type="entry name" value="His_Phos_1"/>
    <property type="match status" value="1"/>
</dbReference>
<dbReference type="GO" id="GO:0016787">
    <property type="term" value="F:hydrolase activity"/>
    <property type="evidence" value="ECO:0007669"/>
    <property type="project" value="UniProtKB-KW"/>
</dbReference>
<dbReference type="EMBL" id="JAUTXY010000003">
    <property type="protein sequence ID" value="MEE2057711.1"/>
    <property type="molecule type" value="Genomic_DNA"/>
</dbReference>
<comment type="caution">
    <text evidence="6">The sequence shown here is derived from an EMBL/GenBank/DDBJ whole genome shotgun (WGS) entry which is preliminary data.</text>
</comment>
<gene>
    <name evidence="6" type="ORF">Q7514_09255</name>
</gene>
<feature type="domain" description="Nudix hydrolase" evidence="5">
    <location>
        <begin position="11"/>
        <end position="193"/>
    </location>
</feature>
<dbReference type="EC" id="3.6.-.-" evidence="6"/>
<dbReference type="CDD" id="cd07067">
    <property type="entry name" value="HP_PGM_like"/>
    <property type="match status" value="1"/>
</dbReference>
<protein>
    <submittedName>
        <fullName evidence="6">NUDIX hydrolase</fullName>
        <ecNumber evidence="6">3.6.-.-</ecNumber>
    </submittedName>
</protein>
<dbReference type="InterPro" id="IPR015797">
    <property type="entry name" value="NUDIX_hydrolase-like_dom_sf"/>
</dbReference>
<evidence type="ECO:0000256" key="4">
    <source>
        <dbReference type="SAM" id="MobiDB-lite"/>
    </source>
</evidence>
<name>A0ABU7L841_9NOCA</name>
<dbReference type="InterPro" id="IPR051325">
    <property type="entry name" value="Nudix_hydrolase_domain"/>
</dbReference>
<dbReference type="PANTHER" id="PTHR21340">
    <property type="entry name" value="DIADENOSINE 5,5-P1,P4-TETRAPHOSPHATE PYROPHOSPHOHYDROLASE MUTT"/>
    <property type="match status" value="1"/>
</dbReference>
<dbReference type="CDD" id="cd03673">
    <property type="entry name" value="NUDIX_Ap6A_hydrolase"/>
    <property type="match status" value="1"/>
</dbReference>
<evidence type="ECO:0000256" key="3">
    <source>
        <dbReference type="RuleBase" id="RU003476"/>
    </source>
</evidence>
<evidence type="ECO:0000256" key="2">
    <source>
        <dbReference type="ARBA" id="ARBA00022801"/>
    </source>
</evidence>
<keyword evidence="7" id="KW-1185">Reference proteome</keyword>
<organism evidence="6 7">
    <name type="scientific">Rhodococcus artemisiae</name>
    <dbReference type="NCBI Taxonomy" id="714159"/>
    <lineage>
        <taxon>Bacteria</taxon>
        <taxon>Bacillati</taxon>
        <taxon>Actinomycetota</taxon>
        <taxon>Actinomycetes</taxon>
        <taxon>Mycobacteriales</taxon>
        <taxon>Nocardiaceae</taxon>
        <taxon>Rhodococcus</taxon>
    </lineage>
</organism>